<keyword evidence="9" id="KW-0963">Cytoplasm</keyword>
<evidence type="ECO:0000256" key="2">
    <source>
        <dbReference type="ARBA" id="ARBA00012961"/>
    </source>
</evidence>
<dbReference type="NCBIfam" id="TIGR03263">
    <property type="entry name" value="guanyl_kin"/>
    <property type="match status" value="1"/>
</dbReference>
<keyword evidence="12" id="KW-1185">Reference proteome</keyword>
<dbReference type="InterPro" id="IPR008144">
    <property type="entry name" value="Guanylate_kin-like_dom"/>
</dbReference>
<evidence type="ECO:0000313" key="11">
    <source>
        <dbReference type="EMBL" id="QUD88999.1"/>
    </source>
</evidence>
<accession>A0A975G1E0</accession>
<dbReference type="RefSeq" id="WP_211939049.1">
    <property type="nucleotide sequence ID" value="NZ_CP073078.1"/>
</dbReference>
<dbReference type="InterPro" id="IPR020590">
    <property type="entry name" value="Guanylate_kinase_CS"/>
</dbReference>
<dbReference type="SMART" id="SM00072">
    <property type="entry name" value="GuKc"/>
    <property type="match status" value="1"/>
</dbReference>
<evidence type="ECO:0000256" key="7">
    <source>
        <dbReference type="ARBA" id="ARBA00022840"/>
    </source>
</evidence>
<proteinExistence type="inferred from homology"/>
<dbReference type="InterPro" id="IPR027417">
    <property type="entry name" value="P-loop_NTPase"/>
</dbReference>
<evidence type="ECO:0000259" key="10">
    <source>
        <dbReference type="PROSITE" id="PS50052"/>
    </source>
</evidence>
<comment type="function">
    <text evidence="9">Essential for recycling GMP and indirectly, cGMP.</text>
</comment>
<evidence type="ECO:0000256" key="8">
    <source>
        <dbReference type="ARBA" id="ARBA00030128"/>
    </source>
</evidence>
<dbReference type="PROSITE" id="PS00856">
    <property type="entry name" value="GUANYLATE_KINASE_1"/>
    <property type="match status" value="1"/>
</dbReference>
<evidence type="ECO:0000256" key="6">
    <source>
        <dbReference type="ARBA" id="ARBA00022777"/>
    </source>
</evidence>
<keyword evidence="4 9" id="KW-0808">Transferase</keyword>
<reference evidence="11" key="1">
    <citation type="submission" date="2021-04" db="EMBL/GenBank/DDBJ databases">
        <title>The complete genome sequence of Caulobacter sp. S6.</title>
        <authorList>
            <person name="Tang Y."/>
            <person name="Ouyang W."/>
            <person name="Liu Q."/>
            <person name="Huang B."/>
            <person name="Guo Z."/>
            <person name="Lei P."/>
        </authorList>
    </citation>
    <scope>NUCLEOTIDE SEQUENCE</scope>
    <source>
        <strain evidence="11">S6</strain>
    </source>
</reference>
<organism evidence="11 12">
    <name type="scientific">Phenylobacterium montanum</name>
    <dbReference type="NCBI Taxonomy" id="2823693"/>
    <lineage>
        <taxon>Bacteria</taxon>
        <taxon>Pseudomonadati</taxon>
        <taxon>Pseudomonadota</taxon>
        <taxon>Alphaproteobacteria</taxon>
        <taxon>Caulobacterales</taxon>
        <taxon>Caulobacteraceae</taxon>
        <taxon>Phenylobacterium</taxon>
    </lineage>
</organism>
<dbReference type="InterPro" id="IPR008145">
    <property type="entry name" value="GK/Ca_channel_bsu"/>
</dbReference>
<evidence type="ECO:0000256" key="4">
    <source>
        <dbReference type="ARBA" id="ARBA00022679"/>
    </source>
</evidence>
<dbReference type="PANTHER" id="PTHR23117:SF13">
    <property type="entry name" value="GUANYLATE KINASE"/>
    <property type="match status" value="1"/>
</dbReference>
<name>A0A975G1E0_9CAUL</name>
<dbReference type="EC" id="2.7.4.8" evidence="2 9"/>
<feature type="domain" description="Guanylate kinase-like" evidence="10">
    <location>
        <begin position="11"/>
        <end position="190"/>
    </location>
</feature>
<comment type="subcellular location">
    <subcellularLocation>
        <location evidence="9">Cytoplasm</location>
    </subcellularLocation>
</comment>
<comment type="catalytic activity">
    <reaction evidence="9">
        <text>GMP + ATP = GDP + ADP</text>
        <dbReference type="Rhea" id="RHEA:20780"/>
        <dbReference type="ChEBI" id="CHEBI:30616"/>
        <dbReference type="ChEBI" id="CHEBI:58115"/>
        <dbReference type="ChEBI" id="CHEBI:58189"/>
        <dbReference type="ChEBI" id="CHEBI:456216"/>
        <dbReference type="EC" id="2.7.4.8"/>
    </reaction>
</comment>
<dbReference type="GO" id="GO:0005524">
    <property type="term" value="F:ATP binding"/>
    <property type="evidence" value="ECO:0007669"/>
    <property type="project" value="UniProtKB-UniRule"/>
</dbReference>
<dbReference type="PROSITE" id="PS50052">
    <property type="entry name" value="GUANYLATE_KINASE_2"/>
    <property type="match status" value="1"/>
</dbReference>
<keyword evidence="5 9" id="KW-0547">Nucleotide-binding</keyword>
<dbReference type="Gene3D" id="3.40.50.300">
    <property type="entry name" value="P-loop containing nucleotide triphosphate hydrolases"/>
    <property type="match status" value="1"/>
</dbReference>
<gene>
    <name evidence="9 11" type="primary">gmk</name>
    <name evidence="11" type="ORF">KCG34_03685</name>
</gene>
<dbReference type="KEGG" id="caul:KCG34_03685"/>
<dbReference type="CDD" id="cd00071">
    <property type="entry name" value="GMPK"/>
    <property type="match status" value="1"/>
</dbReference>
<evidence type="ECO:0000313" key="12">
    <source>
        <dbReference type="Proteomes" id="UP000676409"/>
    </source>
</evidence>
<evidence type="ECO:0000256" key="1">
    <source>
        <dbReference type="ARBA" id="ARBA00005790"/>
    </source>
</evidence>
<dbReference type="Proteomes" id="UP000676409">
    <property type="component" value="Chromosome"/>
</dbReference>
<feature type="binding site" evidence="9">
    <location>
        <begin position="18"/>
        <end position="25"/>
    </location>
    <ligand>
        <name>ATP</name>
        <dbReference type="ChEBI" id="CHEBI:30616"/>
    </ligand>
</feature>
<evidence type="ECO:0000256" key="5">
    <source>
        <dbReference type="ARBA" id="ARBA00022741"/>
    </source>
</evidence>
<evidence type="ECO:0000256" key="9">
    <source>
        <dbReference type="HAMAP-Rule" id="MF_00328"/>
    </source>
</evidence>
<dbReference type="SUPFAM" id="SSF52540">
    <property type="entry name" value="P-loop containing nucleoside triphosphate hydrolases"/>
    <property type="match status" value="1"/>
</dbReference>
<dbReference type="EMBL" id="CP073078">
    <property type="protein sequence ID" value="QUD88999.1"/>
    <property type="molecule type" value="Genomic_DNA"/>
</dbReference>
<comment type="similarity">
    <text evidence="1 9">Belongs to the guanylate kinase family.</text>
</comment>
<dbReference type="AlphaFoldDB" id="A0A975G1E0"/>
<keyword evidence="6 9" id="KW-0418">Kinase</keyword>
<sequence length="215" mass="24380">MSNDRPRQRRGLMLVISSPSGAGKTSLSRRLVADHADLELSISATTRGPRPGEHDGREYHFVDPARFHAMIGEDAFLEWAEVHEHRYGSPRAPVMAALEQGRDVLFDIDWQGAMSIAQAAPADVVRVFILPPSMADLSRRLHARAQDAEDVIQRRLGRAYGEIAMWAEYDYVILNDDFDQAYADLAHIYHAERLKRARNPWLKPLVQKLLDEKLS</sequence>
<evidence type="ECO:0000256" key="3">
    <source>
        <dbReference type="ARBA" id="ARBA00016296"/>
    </source>
</evidence>
<keyword evidence="7 9" id="KW-0067">ATP-binding</keyword>
<dbReference type="Gene3D" id="3.30.63.10">
    <property type="entry name" value="Guanylate Kinase phosphate binding domain"/>
    <property type="match status" value="1"/>
</dbReference>
<dbReference type="FunFam" id="3.30.63.10:FF:000002">
    <property type="entry name" value="Guanylate kinase 1"/>
    <property type="match status" value="1"/>
</dbReference>
<dbReference type="GO" id="GO:0005829">
    <property type="term" value="C:cytosol"/>
    <property type="evidence" value="ECO:0007669"/>
    <property type="project" value="TreeGrafter"/>
</dbReference>
<dbReference type="PANTHER" id="PTHR23117">
    <property type="entry name" value="GUANYLATE KINASE-RELATED"/>
    <property type="match status" value="1"/>
</dbReference>
<dbReference type="GO" id="GO:0004385">
    <property type="term" value="F:GMP kinase activity"/>
    <property type="evidence" value="ECO:0007669"/>
    <property type="project" value="UniProtKB-UniRule"/>
</dbReference>
<dbReference type="Pfam" id="PF00625">
    <property type="entry name" value="Guanylate_kin"/>
    <property type="match status" value="1"/>
</dbReference>
<dbReference type="InterPro" id="IPR017665">
    <property type="entry name" value="Guanylate_kinase"/>
</dbReference>
<protein>
    <recommendedName>
        <fullName evidence="3 9">Guanylate kinase</fullName>
        <ecNumber evidence="2 9">2.7.4.8</ecNumber>
    </recommendedName>
    <alternativeName>
        <fullName evidence="8 9">GMP kinase</fullName>
    </alternativeName>
</protein>
<dbReference type="HAMAP" id="MF_00328">
    <property type="entry name" value="Guanylate_kinase"/>
    <property type="match status" value="1"/>
</dbReference>